<evidence type="ECO:0000313" key="5">
    <source>
        <dbReference type="EMBL" id="SLN26484.1"/>
    </source>
</evidence>
<dbReference type="PANTHER" id="PTHR43309:SF3">
    <property type="entry name" value="5-OXOPROLINASE SUBUNIT C"/>
    <property type="match status" value="1"/>
</dbReference>
<gene>
    <name evidence="5" type="primary">kipA</name>
    <name evidence="5" type="ORF">PAM7066_01020</name>
</gene>
<dbReference type="Pfam" id="PF02626">
    <property type="entry name" value="CT_A_B"/>
    <property type="match status" value="1"/>
</dbReference>
<dbReference type="RefSeq" id="WP_085853042.1">
    <property type="nucleotide sequence ID" value="NZ_FOPF01000002.1"/>
</dbReference>
<proteinExistence type="predicted"/>
<dbReference type="SMART" id="SM00797">
    <property type="entry name" value="AHS2"/>
    <property type="match status" value="1"/>
</dbReference>
<accession>A0A1Y5RX63</accession>
<keyword evidence="2" id="KW-0378">Hydrolase</keyword>
<reference evidence="5 6" key="1">
    <citation type="submission" date="2017-03" db="EMBL/GenBank/DDBJ databases">
        <authorList>
            <person name="Afonso C.L."/>
            <person name="Miller P.J."/>
            <person name="Scott M.A."/>
            <person name="Spackman E."/>
            <person name="Goraichik I."/>
            <person name="Dimitrov K.M."/>
            <person name="Suarez D.L."/>
            <person name="Swayne D.E."/>
        </authorList>
    </citation>
    <scope>NUCLEOTIDE SEQUENCE [LARGE SCALE GENOMIC DNA]</scope>
    <source>
        <strain evidence="5 6">CECT 7066</strain>
    </source>
</reference>
<dbReference type="GO" id="GO:0005524">
    <property type="term" value="F:ATP binding"/>
    <property type="evidence" value="ECO:0007669"/>
    <property type="project" value="UniProtKB-KW"/>
</dbReference>
<evidence type="ECO:0000256" key="1">
    <source>
        <dbReference type="ARBA" id="ARBA00022741"/>
    </source>
</evidence>
<evidence type="ECO:0000313" key="6">
    <source>
        <dbReference type="Proteomes" id="UP000193870"/>
    </source>
</evidence>
<dbReference type="PANTHER" id="PTHR43309">
    <property type="entry name" value="5-OXOPROLINASE SUBUNIT C"/>
    <property type="match status" value="1"/>
</dbReference>
<dbReference type="InterPro" id="IPR029000">
    <property type="entry name" value="Cyclophilin-like_dom_sf"/>
</dbReference>
<name>A0A1Y5RX63_9RHOB</name>
<feature type="domain" description="Carboxyltransferase" evidence="4">
    <location>
        <begin position="25"/>
        <end position="294"/>
    </location>
</feature>
<dbReference type="GO" id="GO:0016787">
    <property type="term" value="F:hydrolase activity"/>
    <property type="evidence" value="ECO:0007669"/>
    <property type="project" value="UniProtKB-KW"/>
</dbReference>
<organism evidence="5 6">
    <name type="scientific">Palleronia marisminoris</name>
    <dbReference type="NCBI Taxonomy" id="315423"/>
    <lineage>
        <taxon>Bacteria</taxon>
        <taxon>Pseudomonadati</taxon>
        <taxon>Pseudomonadota</taxon>
        <taxon>Alphaproteobacteria</taxon>
        <taxon>Rhodobacterales</taxon>
        <taxon>Roseobacteraceae</taxon>
        <taxon>Palleronia</taxon>
    </lineage>
</organism>
<keyword evidence="1" id="KW-0547">Nucleotide-binding</keyword>
<evidence type="ECO:0000259" key="4">
    <source>
        <dbReference type="SMART" id="SM00797"/>
    </source>
</evidence>
<dbReference type="Proteomes" id="UP000193870">
    <property type="component" value="Unassembled WGS sequence"/>
</dbReference>
<keyword evidence="6" id="KW-1185">Reference proteome</keyword>
<dbReference type="AlphaFoldDB" id="A0A1Y5RX63"/>
<sequence length="330" mass="34533">MTTVTLTRAGPGITVQDLGRRGYISQGLSRGGAADRTALLAAAALLRQEVTAALELPPSPLALRANGPLRFALTGSERAAQVEGNRLAWNGSHRLAEGETLTLAAGTGGYAYVSFGGGLATPIRLGSRAAHLAAGIGAPVETGDELLLGPDGGDAADLVLEAERTASAALRLLPSAHTALFPEDQIARLQETTFTRDPRGNRQGIRLTQDGAPFGTEGQLSLLSEIARPGDIQITGDGSPMLLGPECQTTGGYPRIGCLHPDDLPRAMQTPPGATLRLSFVPLDEATWQGEDDILRDMRARTAPRIRDPHDIRDLGAYQLISGVTTGETA</sequence>
<dbReference type="InterPro" id="IPR003778">
    <property type="entry name" value="CT_A_B"/>
</dbReference>
<dbReference type="Gene3D" id="2.40.100.10">
    <property type="entry name" value="Cyclophilin-like"/>
    <property type="match status" value="1"/>
</dbReference>
<evidence type="ECO:0000256" key="2">
    <source>
        <dbReference type="ARBA" id="ARBA00022801"/>
    </source>
</evidence>
<protein>
    <submittedName>
        <fullName evidence="5">KipI antagonist</fullName>
    </submittedName>
</protein>
<dbReference type="STRING" id="315423.SAMN04488020_102261"/>
<dbReference type="EMBL" id="FWFV01000002">
    <property type="protein sequence ID" value="SLN26484.1"/>
    <property type="molecule type" value="Genomic_DNA"/>
</dbReference>
<dbReference type="OrthoDB" id="9768696at2"/>
<dbReference type="InterPro" id="IPR052708">
    <property type="entry name" value="PxpC"/>
</dbReference>
<evidence type="ECO:0000256" key="3">
    <source>
        <dbReference type="ARBA" id="ARBA00022840"/>
    </source>
</evidence>
<keyword evidence="3" id="KW-0067">ATP-binding</keyword>